<dbReference type="CDD" id="cd01392">
    <property type="entry name" value="HTH_LacI"/>
    <property type="match status" value="1"/>
</dbReference>
<accession>A0ABN6XZU4</accession>
<evidence type="ECO:0000313" key="5">
    <source>
        <dbReference type="EMBL" id="BDZ50394.1"/>
    </source>
</evidence>
<name>A0ABN6XZU4_9MICO</name>
<dbReference type="SUPFAM" id="SSF47413">
    <property type="entry name" value="lambda repressor-like DNA-binding domains"/>
    <property type="match status" value="1"/>
</dbReference>
<dbReference type="Gene3D" id="1.10.260.40">
    <property type="entry name" value="lambda repressor-like DNA-binding domains"/>
    <property type="match status" value="1"/>
</dbReference>
<sequence length="345" mass="36275">MTDTAPRRKAATITDVAALSGVAPSTVSRALTTPDRVNAVTRARIEAAADEIGYVSSRGTSQAATSRTRTVAVLVSDITNPFYFGIIRGTQQQLKAAGYRQLLVDTEESGELEAATLESLGSNAVGAVVTASRLPDADLAAYSRGMPLVAINRRPEGVPNVLIDTPGGVEQALEHLFSLGHRDIVYVSGPVTSWSNERRWKALERAGERLGAVPHRVGPFTPTTGAGVVAADVAVTSGATACIVFNDLIAIGMLARLRERGVDVPGDISIVGCDDIFGADFCNPPLTTLHAPIERAGRVAVSMLLARLAQTAPDQVQRNSVLLPTTLTVRSTTGPVLHSPRKAGR</sequence>
<dbReference type="InterPro" id="IPR046335">
    <property type="entry name" value="LacI/GalR-like_sensor"/>
</dbReference>
<reference evidence="6" key="1">
    <citation type="journal article" date="2019" name="Int. J. Syst. Evol. Microbiol.">
        <title>The Global Catalogue of Microorganisms (GCM) 10K type strain sequencing project: providing services to taxonomists for standard genome sequencing and annotation.</title>
        <authorList>
            <consortium name="The Broad Institute Genomics Platform"/>
            <consortium name="The Broad Institute Genome Sequencing Center for Infectious Disease"/>
            <person name="Wu L."/>
            <person name="Ma J."/>
        </authorList>
    </citation>
    <scope>NUCLEOTIDE SEQUENCE [LARGE SCALE GENOMIC DNA]</scope>
    <source>
        <strain evidence="6">NBRC 108728</strain>
    </source>
</reference>
<dbReference type="PANTHER" id="PTHR30146">
    <property type="entry name" value="LACI-RELATED TRANSCRIPTIONAL REPRESSOR"/>
    <property type="match status" value="1"/>
</dbReference>
<gene>
    <name evidence="5" type="ORF">GCM10025867_26350</name>
</gene>
<dbReference type="PANTHER" id="PTHR30146:SF138">
    <property type="entry name" value="TRANSCRIPTIONAL REGULATORY PROTEIN"/>
    <property type="match status" value="1"/>
</dbReference>
<evidence type="ECO:0000256" key="1">
    <source>
        <dbReference type="ARBA" id="ARBA00023015"/>
    </source>
</evidence>
<dbReference type="EMBL" id="AP027732">
    <property type="protein sequence ID" value="BDZ50394.1"/>
    <property type="molecule type" value="Genomic_DNA"/>
</dbReference>
<dbReference type="Gene3D" id="3.40.50.2300">
    <property type="match status" value="2"/>
</dbReference>
<dbReference type="SUPFAM" id="SSF53822">
    <property type="entry name" value="Periplasmic binding protein-like I"/>
    <property type="match status" value="1"/>
</dbReference>
<dbReference type="Proteomes" id="UP001321486">
    <property type="component" value="Chromosome"/>
</dbReference>
<feature type="domain" description="HTH lacI-type" evidence="4">
    <location>
        <begin position="11"/>
        <end position="65"/>
    </location>
</feature>
<dbReference type="Pfam" id="PF13377">
    <property type="entry name" value="Peripla_BP_3"/>
    <property type="match status" value="1"/>
</dbReference>
<dbReference type="PROSITE" id="PS50932">
    <property type="entry name" value="HTH_LACI_2"/>
    <property type="match status" value="1"/>
</dbReference>
<dbReference type="Pfam" id="PF00356">
    <property type="entry name" value="LacI"/>
    <property type="match status" value="1"/>
</dbReference>
<dbReference type="SMART" id="SM00354">
    <property type="entry name" value="HTH_LACI"/>
    <property type="match status" value="1"/>
</dbReference>
<keyword evidence="6" id="KW-1185">Reference proteome</keyword>
<keyword evidence="1" id="KW-0805">Transcription regulation</keyword>
<dbReference type="RefSeq" id="WP_286343428.1">
    <property type="nucleotide sequence ID" value="NZ_AP027732.1"/>
</dbReference>
<keyword evidence="2" id="KW-0238">DNA-binding</keyword>
<protein>
    <submittedName>
        <fullName evidence="5">LacI family transcriptional regulator</fullName>
    </submittedName>
</protein>
<evidence type="ECO:0000256" key="2">
    <source>
        <dbReference type="ARBA" id="ARBA00023125"/>
    </source>
</evidence>
<organism evidence="5 6">
    <name type="scientific">Frondihabitans sucicola</name>
    <dbReference type="NCBI Taxonomy" id="1268041"/>
    <lineage>
        <taxon>Bacteria</taxon>
        <taxon>Bacillati</taxon>
        <taxon>Actinomycetota</taxon>
        <taxon>Actinomycetes</taxon>
        <taxon>Micrococcales</taxon>
        <taxon>Microbacteriaceae</taxon>
        <taxon>Frondihabitans</taxon>
    </lineage>
</organism>
<dbReference type="InterPro" id="IPR000843">
    <property type="entry name" value="HTH_LacI"/>
</dbReference>
<evidence type="ECO:0000313" key="6">
    <source>
        <dbReference type="Proteomes" id="UP001321486"/>
    </source>
</evidence>
<evidence type="ECO:0000256" key="3">
    <source>
        <dbReference type="ARBA" id="ARBA00023163"/>
    </source>
</evidence>
<dbReference type="CDD" id="cd06267">
    <property type="entry name" value="PBP1_LacI_sugar_binding-like"/>
    <property type="match status" value="1"/>
</dbReference>
<dbReference type="InterPro" id="IPR028082">
    <property type="entry name" value="Peripla_BP_I"/>
</dbReference>
<keyword evidence="3" id="KW-0804">Transcription</keyword>
<dbReference type="InterPro" id="IPR010982">
    <property type="entry name" value="Lambda_DNA-bd_dom_sf"/>
</dbReference>
<evidence type="ECO:0000259" key="4">
    <source>
        <dbReference type="PROSITE" id="PS50932"/>
    </source>
</evidence>
<proteinExistence type="predicted"/>